<dbReference type="KEGG" id="prag:EKN56_06300"/>
<keyword evidence="3" id="KW-1185">Reference proteome</keyword>
<dbReference type="InterPro" id="IPR008861">
    <property type="entry name" value="GpX-like"/>
</dbReference>
<evidence type="ECO:0000313" key="2">
    <source>
        <dbReference type="EMBL" id="QBH96042.1"/>
    </source>
</evidence>
<dbReference type="RefSeq" id="WP_130590762.1">
    <property type="nucleotide sequence ID" value="NZ_CP034752.1"/>
</dbReference>
<protein>
    <recommendedName>
        <fullName evidence="4">Phage tail protein</fullName>
    </recommendedName>
</protein>
<reference evidence="1 3" key="1">
    <citation type="submission" date="2019-03" db="EMBL/GenBank/DDBJ databases">
        <title>Pragia sp. nov. isolated from the gut tract of Carduelis flavirostris.</title>
        <authorList>
            <person name="Ge Y."/>
        </authorList>
    </citation>
    <scope>NUCLEOTIDE SEQUENCE [LARGE SCALE GENOMIC DNA]</scope>
    <source>
        <strain evidence="1 3">CF-458</strain>
    </source>
</reference>
<dbReference type="OrthoDB" id="8602627at2"/>
<dbReference type="KEGG" id="prag:EKN56_04790"/>
<evidence type="ECO:0008006" key="4">
    <source>
        <dbReference type="Google" id="ProtNLM"/>
    </source>
</evidence>
<gene>
    <name evidence="1" type="ORF">EKN56_04790</name>
    <name evidence="2" type="ORF">EKN56_06300</name>
</gene>
<evidence type="ECO:0000313" key="1">
    <source>
        <dbReference type="EMBL" id="QBH95775.1"/>
    </source>
</evidence>
<organism evidence="1 3">
    <name type="scientific">Limnobaculum zhutongyuii</name>
    <dbReference type="NCBI Taxonomy" id="2498113"/>
    <lineage>
        <taxon>Bacteria</taxon>
        <taxon>Pseudomonadati</taxon>
        <taxon>Pseudomonadota</taxon>
        <taxon>Gammaproteobacteria</taxon>
        <taxon>Enterobacterales</taxon>
        <taxon>Budviciaceae</taxon>
        <taxon>Limnobaculum</taxon>
    </lineage>
</organism>
<dbReference type="Proteomes" id="UP000293154">
    <property type="component" value="Chromosome"/>
</dbReference>
<accession>A0A411WHQ6</accession>
<dbReference type="EMBL" id="CP034752">
    <property type="protein sequence ID" value="QBH95775.1"/>
    <property type="molecule type" value="Genomic_DNA"/>
</dbReference>
<sequence>MTQQYRFHITTEGERWDQLAWRYYGDAYLYPQIIAANRHVAITPTFKAGITIAIPLLESKPSSVGMPPWKS</sequence>
<name>A0A411WHQ6_9GAMM</name>
<evidence type="ECO:0000313" key="3">
    <source>
        <dbReference type="Proteomes" id="UP000293154"/>
    </source>
</evidence>
<dbReference type="Pfam" id="PF05489">
    <property type="entry name" value="Phage_tail_X"/>
    <property type="match status" value="1"/>
</dbReference>
<proteinExistence type="predicted"/>
<dbReference type="AlphaFoldDB" id="A0A411WHQ6"/>
<dbReference type="EMBL" id="CP034752">
    <property type="protein sequence ID" value="QBH96042.1"/>
    <property type="molecule type" value="Genomic_DNA"/>
</dbReference>